<dbReference type="Proteomes" id="UP000887159">
    <property type="component" value="Unassembled WGS sequence"/>
</dbReference>
<evidence type="ECO:0000313" key="1">
    <source>
        <dbReference type="EMBL" id="GFY32581.1"/>
    </source>
</evidence>
<dbReference type="EMBL" id="BMAU01021403">
    <property type="protein sequence ID" value="GFY32581.1"/>
    <property type="molecule type" value="Genomic_DNA"/>
</dbReference>
<organism evidence="1 2">
    <name type="scientific">Trichonephila clavipes</name>
    <name type="common">Golden silk orbweaver</name>
    <name type="synonym">Nephila clavipes</name>
    <dbReference type="NCBI Taxonomy" id="2585209"/>
    <lineage>
        <taxon>Eukaryota</taxon>
        <taxon>Metazoa</taxon>
        <taxon>Ecdysozoa</taxon>
        <taxon>Arthropoda</taxon>
        <taxon>Chelicerata</taxon>
        <taxon>Arachnida</taxon>
        <taxon>Araneae</taxon>
        <taxon>Araneomorphae</taxon>
        <taxon>Entelegynae</taxon>
        <taxon>Araneoidea</taxon>
        <taxon>Nephilidae</taxon>
        <taxon>Trichonephila</taxon>
    </lineage>
</organism>
<comment type="caution">
    <text evidence="1">The sequence shown here is derived from an EMBL/GenBank/DDBJ whole genome shotgun (WGS) entry which is preliminary data.</text>
</comment>
<sequence>MEVLSMTVIHLHMAMSIVELLQERCKRVGSGGTLRENPVLSQNLLIICPAVFYWVSGLQETCLALRSPASVR</sequence>
<keyword evidence="2" id="KW-1185">Reference proteome</keyword>
<proteinExistence type="predicted"/>
<name>A0A8X7BI34_TRICX</name>
<protein>
    <submittedName>
        <fullName evidence="1">Uncharacterized protein</fullName>
    </submittedName>
</protein>
<dbReference type="AlphaFoldDB" id="A0A8X7BI34"/>
<reference evidence="1" key="1">
    <citation type="submission" date="2020-08" db="EMBL/GenBank/DDBJ databases">
        <title>Multicomponent nature underlies the extraordinary mechanical properties of spider dragline silk.</title>
        <authorList>
            <person name="Kono N."/>
            <person name="Nakamura H."/>
            <person name="Mori M."/>
            <person name="Yoshida Y."/>
            <person name="Ohtoshi R."/>
            <person name="Malay A.D."/>
            <person name="Moran D.A.P."/>
            <person name="Tomita M."/>
            <person name="Numata K."/>
            <person name="Arakawa K."/>
        </authorList>
    </citation>
    <scope>NUCLEOTIDE SEQUENCE</scope>
</reference>
<gene>
    <name evidence="1" type="ORF">TNCV_673361</name>
</gene>
<accession>A0A8X7BI34</accession>
<evidence type="ECO:0000313" key="2">
    <source>
        <dbReference type="Proteomes" id="UP000887159"/>
    </source>
</evidence>